<keyword evidence="12" id="KW-1185">Reference proteome</keyword>
<evidence type="ECO:0000256" key="6">
    <source>
        <dbReference type="ARBA" id="ARBA00022679"/>
    </source>
</evidence>
<comment type="function">
    <text evidence="1">Specifically methylates the guanine in position 966 of 16S rRNA in the assembled 30S particle.</text>
</comment>
<evidence type="ECO:0000256" key="9">
    <source>
        <dbReference type="ARBA" id="ARBA00048326"/>
    </source>
</evidence>
<dbReference type="GO" id="GO:0003676">
    <property type="term" value="F:nucleic acid binding"/>
    <property type="evidence" value="ECO:0007669"/>
    <property type="project" value="InterPro"/>
</dbReference>
<dbReference type="InterPro" id="IPR004398">
    <property type="entry name" value="RNA_MeTrfase_RsmD"/>
</dbReference>
<dbReference type="Proteomes" id="UP000199290">
    <property type="component" value="Unassembled WGS sequence"/>
</dbReference>
<dbReference type="STRING" id="375760.SAMN04488073_1914"/>
<name>A0A1I6H0A0_9GAMM</name>
<evidence type="ECO:0000256" key="5">
    <source>
        <dbReference type="ARBA" id="ARBA00022603"/>
    </source>
</evidence>
<dbReference type="PROSITE" id="PS00092">
    <property type="entry name" value="N6_MTASE"/>
    <property type="match status" value="1"/>
</dbReference>
<dbReference type="InterPro" id="IPR002052">
    <property type="entry name" value="DNA_methylase_N6_adenine_CS"/>
</dbReference>
<dbReference type="Pfam" id="PF03602">
    <property type="entry name" value="Cons_hypoth95"/>
    <property type="match status" value="1"/>
</dbReference>
<comment type="catalytic activity">
    <reaction evidence="9">
        <text>guanosine(966) in 16S rRNA + S-adenosyl-L-methionine = N(2)-methylguanosine(966) in 16S rRNA + S-adenosyl-L-homocysteine + H(+)</text>
        <dbReference type="Rhea" id="RHEA:23548"/>
        <dbReference type="Rhea" id="RHEA-COMP:10211"/>
        <dbReference type="Rhea" id="RHEA-COMP:10212"/>
        <dbReference type="ChEBI" id="CHEBI:15378"/>
        <dbReference type="ChEBI" id="CHEBI:57856"/>
        <dbReference type="ChEBI" id="CHEBI:59789"/>
        <dbReference type="ChEBI" id="CHEBI:74269"/>
        <dbReference type="ChEBI" id="CHEBI:74481"/>
        <dbReference type="EC" id="2.1.1.171"/>
    </reaction>
</comment>
<organism evidence="11 12">
    <name type="scientific">Marinobacter gudaonensis</name>
    <dbReference type="NCBI Taxonomy" id="375760"/>
    <lineage>
        <taxon>Bacteria</taxon>
        <taxon>Pseudomonadati</taxon>
        <taxon>Pseudomonadota</taxon>
        <taxon>Gammaproteobacteria</taxon>
        <taxon>Pseudomonadales</taxon>
        <taxon>Marinobacteraceae</taxon>
        <taxon>Marinobacter</taxon>
    </lineage>
</organism>
<protein>
    <recommendedName>
        <fullName evidence="4">Ribosomal RNA small subunit methyltransferase D</fullName>
        <ecNumber evidence="3">2.1.1.171</ecNumber>
    </recommendedName>
    <alternativeName>
        <fullName evidence="7">16S rRNA m2G966 methyltransferase</fullName>
    </alternativeName>
    <alternativeName>
        <fullName evidence="8">rRNA (guanine-N(2)-)-methyltransferase</fullName>
    </alternativeName>
</protein>
<dbReference type="PANTHER" id="PTHR43542">
    <property type="entry name" value="METHYLTRANSFERASE"/>
    <property type="match status" value="1"/>
</dbReference>
<evidence type="ECO:0000256" key="4">
    <source>
        <dbReference type="ARBA" id="ARBA00013682"/>
    </source>
</evidence>
<dbReference type="PANTHER" id="PTHR43542:SF1">
    <property type="entry name" value="METHYLTRANSFERASE"/>
    <property type="match status" value="1"/>
</dbReference>
<gene>
    <name evidence="11" type="ORF">SAMN04488073_1914</name>
</gene>
<dbReference type="Gene3D" id="3.40.50.150">
    <property type="entry name" value="Vaccinia Virus protein VP39"/>
    <property type="match status" value="1"/>
</dbReference>
<dbReference type="InterPro" id="IPR029063">
    <property type="entry name" value="SAM-dependent_MTases_sf"/>
</dbReference>
<evidence type="ECO:0000256" key="3">
    <source>
        <dbReference type="ARBA" id="ARBA00012141"/>
    </source>
</evidence>
<reference evidence="12" key="1">
    <citation type="submission" date="2016-10" db="EMBL/GenBank/DDBJ databases">
        <authorList>
            <person name="Varghese N."/>
            <person name="Submissions S."/>
        </authorList>
    </citation>
    <scope>NUCLEOTIDE SEQUENCE [LARGE SCALE GENOMIC DNA]</scope>
    <source>
        <strain evidence="12">CGMCC 1.6294</strain>
    </source>
</reference>
<evidence type="ECO:0000256" key="7">
    <source>
        <dbReference type="ARBA" id="ARBA00031268"/>
    </source>
</evidence>
<sequence>MPGFVTLLIRFGVTAMARRKPAHRTPGTKSPAPARSDSGTRGAGELRIIGGDWRSRKLKFPNAGGVRPTPARTRETLFNWLAFHLAGSDCLDLFAGSGALGLEALSRGAGHATLVDHTPALANALRTNLRLLKSESGEVVCNTVEHYLAQRQRPPFDIVFMDPPFRQGWLERLFPLLEAQGWVKPGGWVYVEHESELVTPAVPATWHLHRQKRAGQVTYSLFRVQAEGLSE</sequence>
<dbReference type="SUPFAM" id="SSF53335">
    <property type="entry name" value="S-adenosyl-L-methionine-dependent methyltransferases"/>
    <property type="match status" value="1"/>
</dbReference>
<evidence type="ECO:0000256" key="10">
    <source>
        <dbReference type="SAM" id="MobiDB-lite"/>
    </source>
</evidence>
<dbReference type="EMBL" id="FOYV01000001">
    <property type="protein sequence ID" value="SFR47906.1"/>
    <property type="molecule type" value="Genomic_DNA"/>
</dbReference>
<dbReference type="GO" id="GO:0052913">
    <property type="term" value="F:16S rRNA (guanine(966)-N(2))-methyltransferase activity"/>
    <property type="evidence" value="ECO:0007669"/>
    <property type="project" value="UniProtKB-EC"/>
</dbReference>
<evidence type="ECO:0000313" key="12">
    <source>
        <dbReference type="Proteomes" id="UP000199290"/>
    </source>
</evidence>
<dbReference type="EC" id="2.1.1.171" evidence="3"/>
<feature type="region of interest" description="Disordered" evidence="10">
    <location>
        <begin position="18"/>
        <end position="43"/>
    </location>
</feature>
<dbReference type="AlphaFoldDB" id="A0A1I6H0A0"/>
<evidence type="ECO:0000256" key="8">
    <source>
        <dbReference type="ARBA" id="ARBA00033371"/>
    </source>
</evidence>
<proteinExistence type="inferred from homology"/>
<keyword evidence="5 11" id="KW-0489">Methyltransferase</keyword>
<evidence type="ECO:0000256" key="1">
    <source>
        <dbReference type="ARBA" id="ARBA00002649"/>
    </source>
</evidence>
<evidence type="ECO:0000256" key="2">
    <source>
        <dbReference type="ARBA" id="ARBA00005269"/>
    </source>
</evidence>
<comment type="similarity">
    <text evidence="2">Belongs to the methyltransferase superfamily. RsmD family.</text>
</comment>
<dbReference type="CDD" id="cd02440">
    <property type="entry name" value="AdoMet_MTases"/>
    <property type="match status" value="1"/>
</dbReference>
<keyword evidence="6 11" id="KW-0808">Transferase</keyword>
<accession>A0A1I6H0A0</accession>
<evidence type="ECO:0000313" key="11">
    <source>
        <dbReference type="EMBL" id="SFR47906.1"/>
    </source>
</evidence>
<dbReference type="NCBIfam" id="TIGR00095">
    <property type="entry name" value="16S rRNA (guanine(966)-N(2))-methyltransferase RsmD"/>
    <property type="match status" value="1"/>
</dbReference>